<dbReference type="AlphaFoldDB" id="A0A0C9R3Z4"/>
<keyword evidence="1" id="KW-0732">Signal</keyword>
<dbReference type="EMBL" id="GBZX01001035">
    <property type="protein sequence ID" value="JAG91705.1"/>
    <property type="molecule type" value="mRNA"/>
</dbReference>
<feature type="signal peptide" evidence="1">
    <location>
        <begin position="1"/>
        <end position="20"/>
    </location>
</feature>
<protein>
    <recommendedName>
        <fullName evidence="3">Secreted protein</fullName>
    </recommendedName>
</protein>
<organism evidence="2">
    <name type="scientific">Amblyomma americanum</name>
    <name type="common">Lone star tick</name>
    <dbReference type="NCBI Taxonomy" id="6943"/>
    <lineage>
        <taxon>Eukaryota</taxon>
        <taxon>Metazoa</taxon>
        <taxon>Ecdysozoa</taxon>
        <taxon>Arthropoda</taxon>
        <taxon>Chelicerata</taxon>
        <taxon>Arachnida</taxon>
        <taxon>Acari</taxon>
        <taxon>Parasitiformes</taxon>
        <taxon>Ixodida</taxon>
        <taxon>Ixodoidea</taxon>
        <taxon>Ixodidae</taxon>
        <taxon>Amblyomminae</taxon>
        <taxon>Amblyomma</taxon>
    </lineage>
</organism>
<feature type="chain" id="PRO_5002201542" description="Secreted protein" evidence="1">
    <location>
        <begin position="21"/>
        <end position="104"/>
    </location>
</feature>
<evidence type="ECO:0000256" key="1">
    <source>
        <dbReference type="SAM" id="SignalP"/>
    </source>
</evidence>
<evidence type="ECO:0008006" key="3">
    <source>
        <dbReference type="Google" id="ProtNLM"/>
    </source>
</evidence>
<accession>A0A0C9R3Z4</accession>
<name>A0A0C9R3Z4_AMBAM</name>
<reference evidence="2" key="1">
    <citation type="journal article" date="2015" name="PLoS ONE">
        <title>An Insight into the Sialome of the Lone Star Tick, Amblyomma americanum, with a Glimpse on Its Time Dependent Gene Expression.</title>
        <authorList>
            <person name="Karim S."/>
            <person name="Ribeiro J.M."/>
        </authorList>
    </citation>
    <scope>NUCLEOTIDE SEQUENCE</scope>
    <source>
        <tissue evidence="2">Salivary gland</tissue>
    </source>
</reference>
<proteinExistence type="evidence at transcript level"/>
<evidence type="ECO:0000313" key="2">
    <source>
        <dbReference type="EMBL" id="JAG91705.1"/>
    </source>
</evidence>
<sequence>MFRCATCSISLLLFNRQSCGHLVSGFRVLCRWHVSSLLSQTVLKFSLSRHGHWPCVNVPRWLLVVLKFLFILEYSKLGLFAYFCGSNINAFVSAASIVNRALSV</sequence>